<proteinExistence type="inferred from homology"/>
<dbReference type="GO" id="GO:0046872">
    <property type="term" value="F:metal ion binding"/>
    <property type="evidence" value="ECO:0007669"/>
    <property type="project" value="UniProtKB-UniRule"/>
</dbReference>
<comment type="caution">
    <text evidence="15">The sequence shown here is derived from an EMBL/GenBank/DDBJ whole genome shotgun (WGS) entry which is preliminary data.</text>
</comment>
<dbReference type="InterPro" id="IPR005110">
    <property type="entry name" value="MoeA_linker/N"/>
</dbReference>
<gene>
    <name evidence="15" type="ORF">DFP97_11753</name>
</gene>
<evidence type="ECO:0000256" key="12">
    <source>
        <dbReference type="ARBA" id="ARBA00047317"/>
    </source>
</evidence>
<dbReference type="GO" id="GO:0061599">
    <property type="term" value="F:molybdopterin molybdotransferase activity"/>
    <property type="evidence" value="ECO:0007669"/>
    <property type="project" value="UniProtKB-UniRule"/>
</dbReference>
<dbReference type="AlphaFoldDB" id="A0A368VKU2"/>
<evidence type="ECO:0000256" key="8">
    <source>
        <dbReference type="ARBA" id="ARBA00022679"/>
    </source>
</evidence>
<keyword evidence="8 13" id="KW-0808">Transferase</keyword>
<dbReference type="SUPFAM" id="SSF53218">
    <property type="entry name" value="Molybdenum cofactor biosynthesis proteins"/>
    <property type="match status" value="1"/>
</dbReference>
<keyword evidence="11 13" id="KW-0501">Molybdenum cofactor biosynthesis</keyword>
<evidence type="ECO:0000256" key="11">
    <source>
        <dbReference type="ARBA" id="ARBA00023150"/>
    </source>
</evidence>
<dbReference type="InterPro" id="IPR036135">
    <property type="entry name" value="MoeA_linker/N_sf"/>
</dbReference>
<dbReference type="InterPro" id="IPR036688">
    <property type="entry name" value="MoeA_C_domain_IV_sf"/>
</dbReference>
<evidence type="ECO:0000256" key="3">
    <source>
        <dbReference type="ARBA" id="ARBA00005046"/>
    </source>
</evidence>
<name>A0A368VKU2_9BACL</name>
<keyword evidence="9 13" id="KW-0479">Metal-binding</keyword>
<comment type="function">
    <text evidence="2 13">Catalyzes the insertion of molybdate into adenylated molybdopterin with the concomitant release of AMP.</text>
</comment>
<dbReference type="GO" id="GO:0005829">
    <property type="term" value="C:cytosol"/>
    <property type="evidence" value="ECO:0007669"/>
    <property type="project" value="TreeGrafter"/>
</dbReference>
<dbReference type="Pfam" id="PF03453">
    <property type="entry name" value="MoeA_N"/>
    <property type="match status" value="1"/>
</dbReference>
<evidence type="ECO:0000313" key="16">
    <source>
        <dbReference type="Proteomes" id="UP000252415"/>
    </source>
</evidence>
<dbReference type="PANTHER" id="PTHR10192">
    <property type="entry name" value="MOLYBDOPTERIN BIOSYNTHESIS PROTEIN"/>
    <property type="match status" value="1"/>
</dbReference>
<dbReference type="NCBIfam" id="NF045515">
    <property type="entry name" value="Glp_gephyrin"/>
    <property type="match status" value="1"/>
</dbReference>
<dbReference type="NCBIfam" id="TIGR00177">
    <property type="entry name" value="molyb_syn"/>
    <property type="match status" value="1"/>
</dbReference>
<dbReference type="GO" id="GO:0006777">
    <property type="term" value="P:Mo-molybdopterin cofactor biosynthetic process"/>
    <property type="evidence" value="ECO:0007669"/>
    <property type="project" value="UniProtKB-UniRule"/>
</dbReference>
<dbReference type="InterPro" id="IPR036425">
    <property type="entry name" value="MoaB/Mog-like_dom_sf"/>
</dbReference>
<protein>
    <recommendedName>
        <fullName evidence="6 13">Molybdopterin molybdenumtransferase</fullName>
        <ecNumber evidence="5 13">2.10.1.1</ecNumber>
    </recommendedName>
</protein>
<evidence type="ECO:0000256" key="2">
    <source>
        <dbReference type="ARBA" id="ARBA00002901"/>
    </source>
</evidence>
<evidence type="ECO:0000256" key="7">
    <source>
        <dbReference type="ARBA" id="ARBA00022505"/>
    </source>
</evidence>
<dbReference type="EMBL" id="QPJD01000017">
    <property type="protein sequence ID" value="RCW42329.1"/>
    <property type="molecule type" value="Genomic_DNA"/>
</dbReference>
<dbReference type="EC" id="2.10.1.1" evidence="5 13"/>
<evidence type="ECO:0000256" key="4">
    <source>
        <dbReference type="ARBA" id="ARBA00010763"/>
    </source>
</evidence>
<accession>A0A368VKU2</accession>
<dbReference type="Gene3D" id="2.170.190.11">
    <property type="entry name" value="Molybdopterin biosynthesis moea protein, domain 3"/>
    <property type="match status" value="1"/>
</dbReference>
<dbReference type="InterPro" id="IPR001453">
    <property type="entry name" value="MoaB/Mog_dom"/>
</dbReference>
<reference evidence="15 16" key="1">
    <citation type="submission" date="2018-07" db="EMBL/GenBank/DDBJ databases">
        <title>Genomic Encyclopedia of Type Strains, Phase III (KMG-III): the genomes of soil and plant-associated and newly described type strains.</title>
        <authorList>
            <person name="Whitman W."/>
        </authorList>
    </citation>
    <scope>NUCLEOTIDE SEQUENCE [LARGE SCALE GENOMIC DNA]</scope>
    <source>
        <strain evidence="15 16">CECT 7506</strain>
    </source>
</reference>
<keyword evidence="10 13" id="KW-0460">Magnesium</keyword>
<evidence type="ECO:0000256" key="10">
    <source>
        <dbReference type="ARBA" id="ARBA00022842"/>
    </source>
</evidence>
<organism evidence="15 16">
    <name type="scientific">Paenibacillus prosopidis</name>
    <dbReference type="NCBI Taxonomy" id="630520"/>
    <lineage>
        <taxon>Bacteria</taxon>
        <taxon>Bacillati</taxon>
        <taxon>Bacillota</taxon>
        <taxon>Bacilli</taxon>
        <taxon>Bacillales</taxon>
        <taxon>Paenibacillaceae</taxon>
        <taxon>Paenibacillus</taxon>
    </lineage>
</organism>
<dbReference type="Gene3D" id="3.90.105.10">
    <property type="entry name" value="Molybdopterin biosynthesis moea protein, domain 2"/>
    <property type="match status" value="1"/>
</dbReference>
<comment type="similarity">
    <text evidence="4 13">Belongs to the MoeA family.</text>
</comment>
<dbReference type="SMART" id="SM00852">
    <property type="entry name" value="MoCF_biosynth"/>
    <property type="match status" value="1"/>
</dbReference>
<dbReference type="UniPathway" id="UPA00344"/>
<dbReference type="FunFam" id="3.40.980.10:FF:000004">
    <property type="entry name" value="Molybdopterin molybdenumtransferase"/>
    <property type="match status" value="1"/>
</dbReference>
<evidence type="ECO:0000256" key="5">
    <source>
        <dbReference type="ARBA" id="ARBA00013269"/>
    </source>
</evidence>
<feature type="domain" description="MoaB/Mog" evidence="14">
    <location>
        <begin position="197"/>
        <end position="335"/>
    </location>
</feature>
<evidence type="ECO:0000256" key="9">
    <source>
        <dbReference type="ARBA" id="ARBA00022723"/>
    </source>
</evidence>
<dbReference type="Gene3D" id="3.40.980.10">
    <property type="entry name" value="MoaB/Mog-like domain"/>
    <property type="match status" value="1"/>
</dbReference>
<dbReference type="Pfam" id="PF00994">
    <property type="entry name" value="MoCF_biosynth"/>
    <property type="match status" value="1"/>
</dbReference>
<comment type="pathway">
    <text evidence="3 13">Cofactor biosynthesis; molybdopterin biosynthesis.</text>
</comment>
<keyword evidence="16" id="KW-1185">Reference proteome</keyword>
<dbReference type="RefSeq" id="WP_181873647.1">
    <property type="nucleotide sequence ID" value="NZ_QPJD01000017.1"/>
</dbReference>
<evidence type="ECO:0000256" key="6">
    <source>
        <dbReference type="ARBA" id="ARBA00021108"/>
    </source>
</evidence>
<sequence length="421" mass="45486">MSIVTAHHPLSASVSIAVLKMISHLQEPLSEMVPLEEADSRVLACDFESPFSLPPFRRAAMDGYAIRSAVALNACQEQPVQLQVSDEIRSGQSERSYDSAISQSSAIRIFTGAPVPKGYDTVIMQETVKQHKDSNAFPVIQIDRPYPHGQHIAEKGEDVPMGIQLLFRGTTIKAKEIAVLASFGQTEVAVYRKPTIAVIPIGDELTLPGHGLESGRIYDANSFMVGSRLRELGATVIRYAPVSDCMEKIEAAISSALDSADLVVTTGGVSVGDYDYVKVAAEHAGAEPLFTKVAMRPGTPTSGFQINSKLLVCLSGNPSACFTGLELLLRPVVLKMTGRSDYRSEWMEGRLTESIKKPSPYPRYARAFVYRAEKEWMVDLLGNDKSGNVAAFASANALVLIPPGGSGASIGQEVRWVNLSV</sequence>
<dbReference type="Pfam" id="PF03454">
    <property type="entry name" value="MoeA_C"/>
    <property type="match status" value="1"/>
</dbReference>
<evidence type="ECO:0000256" key="13">
    <source>
        <dbReference type="RuleBase" id="RU365090"/>
    </source>
</evidence>
<dbReference type="InterPro" id="IPR005111">
    <property type="entry name" value="MoeA_C_domain_IV"/>
</dbReference>
<comment type="catalytic activity">
    <reaction evidence="12">
        <text>adenylyl-molybdopterin + molybdate = Mo-molybdopterin + AMP + H(+)</text>
        <dbReference type="Rhea" id="RHEA:35047"/>
        <dbReference type="ChEBI" id="CHEBI:15378"/>
        <dbReference type="ChEBI" id="CHEBI:36264"/>
        <dbReference type="ChEBI" id="CHEBI:62727"/>
        <dbReference type="ChEBI" id="CHEBI:71302"/>
        <dbReference type="ChEBI" id="CHEBI:456215"/>
        <dbReference type="EC" id="2.10.1.1"/>
    </reaction>
</comment>
<dbReference type="SUPFAM" id="SSF63882">
    <property type="entry name" value="MoeA N-terminal region -like"/>
    <property type="match status" value="1"/>
</dbReference>
<dbReference type="Gene3D" id="2.40.340.10">
    <property type="entry name" value="MoeA, C-terminal, domain IV"/>
    <property type="match status" value="1"/>
</dbReference>
<comment type="cofactor">
    <cofactor evidence="1 13">
        <name>Mg(2+)</name>
        <dbReference type="ChEBI" id="CHEBI:18420"/>
    </cofactor>
</comment>
<evidence type="ECO:0000313" key="15">
    <source>
        <dbReference type="EMBL" id="RCW42329.1"/>
    </source>
</evidence>
<dbReference type="PANTHER" id="PTHR10192:SF5">
    <property type="entry name" value="GEPHYRIN"/>
    <property type="match status" value="1"/>
</dbReference>
<dbReference type="Proteomes" id="UP000252415">
    <property type="component" value="Unassembled WGS sequence"/>
</dbReference>
<dbReference type="CDD" id="cd00887">
    <property type="entry name" value="MoeA"/>
    <property type="match status" value="1"/>
</dbReference>
<dbReference type="SUPFAM" id="SSF63867">
    <property type="entry name" value="MoeA C-terminal domain-like"/>
    <property type="match status" value="1"/>
</dbReference>
<evidence type="ECO:0000259" key="14">
    <source>
        <dbReference type="SMART" id="SM00852"/>
    </source>
</evidence>
<evidence type="ECO:0000256" key="1">
    <source>
        <dbReference type="ARBA" id="ARBA00001946"/>
    </source>
</evidence>
<keyword evidence="7 13" id="KW-0500">Molybdenum</keyword>
<dbReference type="InterPro" id="IPR038987">
    <property type="entry name" value="MoeA-like"/>
</dbReference>